<dbReference type="EMBL" id="QTSX02002168">
    <property type="protein sequence ID" value="KAJ9077976.1"/>
    <property type="molecule type" value="Genomic_DNA"/>
</dbReference>
<gene>
    <name evidence="1" type="ORF">DSO57_1011268</name>
</gene>
<comment type="caution">
    <text evidence="1">The sequence shown here is derived from an EMBL/GenBank/DDBJ whole genome shotgun (WGS) entry which is preliminary data.</text>
</comment>
<name>A0ACC2TU27_9FUNG</name>
<evidence type="ECO:0000313" key="2">
    <source>
        <dbReference type="Proteomes" id="UP001165960"/>
    </source>
</evidence>
<reference evidence="1" key="1">
    <citation type="submission" date="2022-04" db="EMBL/GenBank/DDBJ databases">
        <title>Genome of the entomopathogenic fungus Entomophthora muscae.</title>
        <authorList>
            <person name="Elya C."/>
            <person name="Lovett B.R."/>
            <person name="Lee E."/>
            <person name="Macias A.M."/>
            <person name="Hajek A.E."/>
            <person name="De Bivort B.L."/>
            <person name="Kasson M.T."/>
            <person name="De Fine Licht H.H."/>
            <person name="Stajich J.E."/>
        </authorList>
    </citation>
    <scope>NUCLEOTIDE SEQUENCE</scope>
    <source>
        <strain evidence="1">Berkeley</strain>
    </source>
</reference>
<proteinExistence type="predicted"/>
<protein>
    <submittedName>
        <fullName evidence="1">Uncharacterized protein</fullName>
    </submittedName>
</protein>
<organism evidence="1 2">
    <name type="scientific">Entomophthora muscae</name>
    <dbReference type="NCBI Taxonomy" id="34485"/>
    <lineage>
        <taxon>Eukaryota</taxon>
        <taxon>Fungi</taxon>
        <taxon>Fungi incertae sedis</taxon>
        <taxon>Zoopagomycota</taxon>
        <taxon>Entomophthoromycotina</taxon>
        <taxon>Entomophthoromycetes</taxon>
        <taxon>Entomophthorales</taxon>
        <taxon>Entomophthoraceae</taxon>
        <taxon>Entomophthora</taxon>
    </lineage>
</organism>
<keyword evidence="2" id="KW-1185">Reference proteome</keyword>
<evidence type="ECO:0000313" key="1">
    <source>
        <dbReference type="EMBL" id="KAJ9077976.1"/>
    </source>
</evidence>
<accession>A0ACC2TU27</accession>
<sequence>MFLAALPMLNCLQGQQESVTPQGSTSSEDPQSLVTPGSTLAVALVSSLPPQSIPNLAPFFFYDIDDSSAMLAILDFECMFLSTKAQAIVDHHIIIMARVISTPCLETSVVEPTVDQPFVALNEDLLSSQTASQLQKEYFLHCSFASTSHLTEAVALVDTGATSNFISKDMIDKLVLEYNPVSFSITNHAFVAEFTVAKYLTCPVILGVEWWLDHNTTPIPKDNLLRITHPARIYLGVLMILFLKEAPHILVSSQVTITHTVSFDVLLPCLLHLHAAFDSKPSDVLPAHSQFEFELKPTVDPIKATSPIYPLNLKEEQCREEWTDVMEAKKILSSMLFTAVFPEA</sequence>
<dbReference type="Proteomes" id="UP001165960">
    <property type="component" value="Unassembled WGS sequence"/>
</dbReference>